<dbReference type="AlphaFoldDB" id="G0P957"/>
<dbReference type="InParanoid" id="G0P957"/>
<dbReference type="OMA" id="RCCGRIN"/>
<evidence type="ECO:0000313" key="2">
    <source>
        <dbReference type="Proteomes" id="UP000008068"/>
    </source>
</evidence>
<dbReference type="Proteomes" id="UP000008068">
    <property type="component" value="Unassembled WGS sequence"/>
</dbReference>
<dbReference type="HOGENOM" id="CLU_1940003_0_0_1"/>
<gene>
    <name evidence="1" type="ORF">CAEBREN_23194</name>
</gene>
<reference evidence="2" key="1">
    <citation type="submission" date="2011-07" db="EMBL/GenBank/DDBJ databases">
        <authorList>
            <consortium name="Caenorhabditis brenneri Sequencing and Analysis Consortium"/>
            <person name="Wilson R.K."/>
        </authorList>
    </citation>
    <scope>NUCLEOTIDE SEQUENCE [LARGE SCALE GENOMIC DNA]</scope>
    <source>
        <strain evidence="2">PB2801</strain>
    </source>
</reference>
<protein>
    <submittedName>
        <fullName evidence="1">Uncharacterized protein</fullName>
    </submittedName>
</protein>
<proteinExistence type="predicted"/>
<keyword evidence="2" id="KW-1185">Reference proteome</keyword>
<sequence length="117" mass="13646">MSFVYPDPAPTSFPQHYDDTFNLMSSHHEMYPTIENSFIPTWDQPELIPNQIDYGILGTQCMSVERKADNSASLRKMERFVCIMFCQTCQENSQYNAPQLTFNLCKRCCGRINKFKI</sequence>
<name>G0P957_CAEBE</name>
<organism evidence="2">
    <name type="scientific">Caenorhabditis brenneri</name>
    <name type="common">Nematode worm</name>
    <dbReference type="NCBI Taxonomy" id="135651"/>
    <lineage>
        <taxon>Eukaryota</taxon>
        <taxon>Metazoa</taxon>
        <taxon>Ecdysozoa</taxon>
        <taxon>Nematoda</taxon>
        <taxon>Chromadorea</taxon>
        <taxon>Rhabditida</taxon>
        <taxon>Rhabditina</taxon>
        <taxon>Rhabditomorpha</taxon>
        <taxon>Rhabditoidea</taxon>
        <taxon>Rhabditidae</taxon>
        <taxon>Peloderinae</taxon>
        <taxon>Caenorhabditis</taxon>
    </lineage>
</organism>
<dbReference type="FunCoup" id="G0P957">
    <property type="interactions" value="222"/>
</dbReference>
<dbReference type="OrthoDB" id="5907865at2759"/>
<evidence type="ECO:0000313" key="1">
    <source>
        <dbReference type="EMBL" id="EGT48383.1"/>
    </source>
</evidence>
<dbReference type="EMBL" id="GL380146">
    <property type="protein sequence ID" value="EGT48383.1"/>
    <property type="molecule type" value="Genomic_DNA"/>
</dbReference>
<accession>G0P957</accession>